<feature type="region of interest" description="Disordered" evidence="1">
    <location>
        <begin position="766"/>
        <end position="785"/>
    </location>
</feature>
<dbReference type="Gene3D" id="3.60.10.10">
    <property type="entry name" value="Endonuclease/exonuclease/phosphatase"/>
    <property type="match status" value="1"/>
</dbReference>
<gene>
    <name evidence="3" type="ORF">Cvel_16751</name>
</gene>
<evidence type="ECO:0000256" key="1">
    <source>
        <dbReference type="SAM" id="MobiDB-lite"/>
    </source>
</evidence>
<keyword evidence="2" id="KW-0732">Signal</keyword>
<reference evidence="3" key="1">
    <citation type="submission" date="2014-11" db="EMBL/GenBank/DDBJ databases">
        <authorList>
            <person name="Otto D Thomas"/>
            <person name="Naeem Raeece"/>
        </authorList>
    </citation>
    <scope>NUCLEOTIDE SEQUENCE</scope>
</reference>
<organism evidence="3">
    <name type="scientific">Chromera velia CCMP2878</name>
    <dbReference type="NCBI Taxonomy" id="1169474"/>
    <lineage>
        <taxon>Eukaryota</taxon>
        <taxon>Sar</taxon>
        <taxon>Alveolata</taxon>
        <taxon>Colpodellida</taxon>
        <taxon>Chromeraceae</taxon>
        <taxon>Chromera</taxon>
    </lineage>
</organism>
<dbReference type="SUPFAM" id="SSF56219">
    <property type="entry name" value="DNase I-like"/>
    <property type="match status" value="1"/>
</dbReference>
<dbReference type="AlphaFoldDB" id="A0A0G4FG68"/>
<feature type="signal peptide" evidence="2">
    <location>
        <begin position="1"/>
        <end position="20"/>
    </location>
</feature>
<evidence type="ECO:0000256" key="2">
    <source>
        <dbReference type="SAM" id="SignalP"/>
    </source>
</evidence>
<dbReference type="EMBL" id="CDMZ01000336">
    <property type="protein sequence ID" value="CEM12059.1"/>
    <property type="molecule type" value="Genomic_DNA"/>
</dbReference>
<proteinExistence type="predicted"/>
<accession>A0A0G4FG68</accession>
<dbReference type="VEuPathDB" id="CryptoDB:Cvel_16751"/>
<sequence>MKFLRLFALQFFFLFAISLASNDVDVNDEATEEQTSNDQVQEQVSSTIVDDRVENAAFAFNKGKACVPRCKAIEDETDKQKDSDGVINRIAYPIETETCNAPTYSGITDQCSATDCACIRYRDFTLALRNPTPRTPDITEIVGRKRASHDQCSTDGIRARVVTWNTEYARPDADHMLPLLEGIWEQSVDFFVIYYQEIAYTQTGVDDMKDEILAAFAKIKHSNYVLPTKDDIEGIELGTLGTKMARGWNRQYAIVVRNRNCPNGIAAEFGFAKWEKGKSEKGSIMMVVHIPKDNDGTDESITALFAGVHISSQAGKALEMREVDKKTSDAVKALMSKPSDKTPVPDIKDLALQIFNGGIFITGDFNYRIDACHLTARMAAHDASFKTTKARTDFFSALTNAAKKTQEHATLSAWFWESFLNMPLYTTRVSSGPSRYDAIRDSDGWQRADILAKDAPNNFLIDDPYTFPPGYSWAPGEDGMDIEVNIQKNRYAYYMANDETPEGPYDDDLLQTLRTALREIAHKEKVAPVTDKVKEYLEKKAQSQDPQNDQTLTTFKSLLDAMFSDQIKKAFAHANIPDYRFFMGGMCALMSTHWAAGLSSFHENGAKGKFNAAYLPTDFDATAFATYDKLPSKQMTWIEYFLQDTCMDAMMGPAAKCIAHAGKDGAVSGCHRCLADENLKLDGVIKMGYLDRLLYLPNIQEMETYFEKSSQFVSQVSDHQTMIYEVVVTKKDDTTLAPFTVQTAKKRGSVDWKDVIEEKAGTKVNGNGGFLERRETPVKPHGGIQAPAKKALFPLTDFGMRLFSSSPPTHLQMAPSEAGER</sequence>
<protein>
    <recommendedName>
        <fullName evidence="4">Endonuclease/exonuclease/phosphatase domain-containing protein</fullName>
    </recommendedName>
</protein>
<feature type="chain" id="PRO_5005188563" description="Endonuclease/exonuclease/phosphatase domain-containing protein" evidence="2">
    <location>
        <begin position="21"/>
        <end position="821"/>
    </location>
</feature>
<dbReference type="InterPro" id="IPR036691">
    <property type="entry name" value="Endo/exonu/phosph_ase_sf"/>
</dbReference>
<evidence type="ECO:0008006" key="4">
    <source>
        <dbReference type="Google" id="ProtNLM"/>
    </source>
</evidence>
<name>A0A0G4FG68_9ALVE</name>
<evidence type="ECO:0000313" key="3">
    <source>
        <dbReference type="EMBL" id="CEM12059.1"/>
    </source>
</evidence>